<evidence type="ECO:0000313" key="3">
    <source>
        <dbReference type="EMBL" id="KYP39022.1"/>
    </source>
</evidence>
<dbReference type="SUPFAM" id="SSF51206">
    <property type="entry name" value="cAMP-binding domain-like"/>
    <property type="match status" value="1"/>
</dbReference>
<organism evidence="3 4">
    <name type="scientific">Cajanus cajan</name>
    <name type="common">Pigeon pea</name>
    <name type="synonym">Cajanus indicus</name>
    <dbReference type="NCBI Taxonomy" id="3821"/>
    <lineage>
        <taxon>Eukaryota</taxon>
        <taxon>Viridiplantae</taxon>
        <taxon>Streptophyta</taxon>
        <taxon>Embryophyta</taxon>
        <taxon>Tracheophyta</taxon>
        <taxon>Spermatophyta</taxon>
        <taxon>Magnoliopsida</taxon>
        <taxon>eudicotyledons</taxon>
        <taxon>Gunneridae</taxon>
        <taxon>Pentapetalae</taxon>
        <taxon>rosids</taxon>
        <taxon>fabids</taxon>
        <taxon>Fabales</taxon>
        <taxon>Fabaceae</taxon>
        <taxon>Papilionoideae</taxon>
        <taxon>50 kb inversion clade</taxon>
        <taxon>NPAAA clade</taxon>
        <taxon>indigoferoid/millettioid clade</taxon>
        <taxon>Phaseoleae</taxon>
        <taxon>Cajanus</taxon>
    </lineage>
</organism>
<reference evidence="3" key="1">
    <citation type="journal article" date="2012" name="Nat. Biotechnol.">
        <title>Draft genome sequence of pigeonpea (Cajanus cajan), an orphan legume crop of resource-poor farmers.</title>
        <authorList>
            <person name="Varshney R.K."/>
            <person name="Chen W."/>
            <person name="Li Y."/>
            <person name="Bharti A.K."/>
            <person name="Saxena R.K."/>
            <person name="Schlueter J.A."/>
            <person name="Donoghue M.T."/>
            <person name="Azam S."/>
            <person name="Fan G."/>
            <person name="Whaley A.M."/>
            <person name="Farmer A.D."/>
            <person name="Sheridan J."/>
            <person name="Iwata A."/>
            <person name="Tuteja R."/>
            <person name="Penmetsa R.V."/>
            <person name="Wu W."/>
            <person name="Upadhyaya H.D."/>
            <person name="Yang S.P."/>
            <person name="Shah T."/>
            <person name="Saxena K.B."/>
            <person name="Michael T."/>
            <person name="McCombie W.R."/>
            <person name="Yang B."/>
            <person name="Zhang G."/>
            <person name="Yang H."/>
            <person name="Wang J."/>
            <person name="Spillane C."/>
            <person name="Cook D.R."/>
            <person name="May G.D."/>
            <person name="Xu X."/>
            <person name="Jackson S.A."/>
        </authorList>
    </citation>
    <scope>NUCLEOTIDE SEQUENCE [LARGE SCALE GENOMIC DNA]</scope>
</reference>
<dbReference type="EMBL" id="KQ483945">
    <property type="protein sequence ID" value="KYP39022.1"/>
    <property type="molecule type" value="Genomic_DNA"/>
</dbReference>
<name>A0A151R910_CAJCA</name>
<dbReference type="GO" id="GO:0016020">
    <property type="term" value="C:membrane"/>
    <property type="evidence" value="ECO:0007669"/>
    <property type="project" value="UniProtKB-SubCell"/>
</dbReference>
<protein>
    <submittedName>
        <fullName evidence="3">Uncharacterized protein</fullName>
    </submittedName>
</protein>
<keyword evidence="1" id="KW-1071">Ligand-gated ion channel</keyword>
<dbReference type="GO" id="GO:0034220">
    <property type="term" value="P:monoatomic ion transmembrane transport"/>
    <property type="evidence" value="ECO:0007669"/>
    <property type="project" value="UniProtKB-KW"/>
</dbReference>
<dbReference type="Proteomes" id="UP000075243">
    <property type="component" value="Unassembled WGS sequence"/>
</dbReference>
<proteinExistence type="predicted"/>
<dbReference type="STRING" id="3821.A0A151R910"/>
<keyword evidence="1" id="KW-0406">Ion transport</keyword>
<evidence type="ECO:0000313" key="4">
    <source>
        <dbReference type="Proteomes" id="UP000075243"/>
    </source>
</evidence>
<evidence type="ECO:0000256" key="1">
    <source>
        <dbReference type="ARBA" id="ARBA00023286"/>
    </source>
</evidence>
<dbReference type="PANTHER" id="PTHR45651">
    <property type="entry name" value="CYCLIC NUCLEOTIDE-GATED ION CHANNEL 15-RELATED-RELATED"/>
    <property type="match status" value="1"/>
</dbReference>
<keyword evidence="1" id="KW-0813">Transport</keyword>
<evidence type="ECO:0000256" key="2">
    <source>
        <dbReference type="ARBA" id="ARBA00023303"/>
    </source>
</evidence>
<dbReference type="AlphaFoldDB" id="A0A151R910"/>
<dbReference type="Gene3D" id="1.10.287.630">
    <property type="entry name" value="Helix hairpin bin"/>
    <property type="match status" value="1"/>
</dbReference>
<accession>A0A151R910</accession>
<keyword evidence="4" id="KW-1185">Reference proteome</keyword>
<dbReference type="InterPro" id="IPR018490">
    <property type="entry name" value="cNMP-bd_dom_sf"/>
</dbReference>
<sequence length="92" mass="11395">MGHDIYISFHYIYRRLEMELRGRDVEQWLSHRRIPEDLRRRVRMAERYNWAATRGVNEEMLMENLPEDLQTDIRRHLFKFVKKVCPKFCGLK</sequence>
<dbReference type="PANTHER" id="PTHR45651:SF38">
    <property type="entry name" value="CYCLIC NUCLEOTIDE-GATED CATION CHANNEL PROTEIN"/>
    <property type="match status" value="1"/>
</dbReference>
<dbReference type="Gramene" id="C.cajan_38038.t">
    <property type="protein sequence ID" value="C.cajan_38038.t"/>
    <property type="gene ID" value="C.cajan_38038"/>
</dbReference>
<gene>
    <name evidence="3" type="ORF">KK1_039695</name>
</gene>
<keyword evidence="2" id="KW-0407">Ion channel</keyword>